<evidence type="ECO:0000256" key="6">
    <source>
        <dbReference type="ARBA" id="ARBA00022989"/>
    </source>
</evidence>
<comment type="similarity">
    <text evidence="3">Belongs to the CD36 family.</text>
</comment>
<keyword evidence="15" id="KW-1185">Reference proteome</keyword>
<keyword evidence="9 14" id="KW-0675">Receptor</keyword>
<evidence type="ECO:0000256" key="8">
    <source>
        <dbReference type="ARBA" id="ARBA00023157"/>
    </source>
</evidence>
<evidence type="ECO:0000256" key="9">
    <source>
        <dbReference type="ARBA" id="ARBA00023170"/>
    </source>
</evidence>
<dbReference type="PANTHER" id="PTHR11923">
    <property type="entry name" value="SCAVENGER RECEPTOR CLASS B TYPE-1 SR-B1"/>
    <property type="match status" value="1"/>
</dbReference>
<evidence type="ECO:0000313" key="14">
    <source>
        <dbReference type="EMBL" id="GIY58203.1"/>
    </source>
</evidence>
<name>A0AAV4UK86_CAEEX</name>
<evidence type="ECO:0000256" key="3">
    <source>
        <dbReference type="ARBA" id="ARBA00010532"/>
    </source>
</evidence>
<dbReference type="GO" id="GO:0005737">
    <property type="term" value="C:cytoplasm"/>
    <property type="evidence" value="ECO:0007669"/>
    <property type="project" value="TreeGrafter"/>
</dbReference>
<keyword evidence="8" id="KW-1015">Disulfide bond</keyword>
<evidence type="ECO:0000256" key="1">
    <source>
        <dbReference type="ARBA" id="ARBA00004189"/>
    </source>
</evidence>
<keyword evidence="10" id="KW-0325">Glycoprotein</keyword>
<dbReference type="AlphaFoldDB" id="A0AAV4UK86"/>
<dbReference type="Pfam" id="PF01130">
    <property type="entry name" value="CD36"/>
    <property type="match status" value="1"/>
</dbReference>
<dbReference type="InterPro" id="IPR002159">
    <property type="entry name" value="CD36_fam"/>
</dbReference>
<proteinExistence type="inferred from homology"/>
<organism evidence="14 15">
    <name type="scientific">Caerostris extrusa</name>
    <name type="common">Bark spider</name>
    <name type="synonym">Caerostris bankana</name>
    <dbReference type="NCBI Taxonomy" id="172846"/>
    <lineage>
        <taxon>Eukaryota</taxon>
        <taxon>Metazoa</taxon>
        <taxon>Ecdysozoa</taxon>
        <taxon>Arthropoda</taxon>
        <taxon>Chelicerata</taxon>
        <taxon>Arachnida</taxon>
        <taxon>Araneae</taxon>
        <taxon>Araneomorphae</taxon>
        <taxon>Entelegynae</taxon>
        <taxon>Araneoidea</taxon>
        <taxon>Araneidae</taxon>
        <taxon>Caerostris</taxon>
    </lineage>
</organism>
<evidence type="ECO:0000256" key="5">
    <source>
        <dbReference type="ARBA" id="ARBA00022692"/>
    </source>
</evidence>
<comment type="caution">
    <text evidence="14">The sequence shown here is derived from an EMBL/GenBank/DDBJ whole genome shotgun (WGS) entry which is preliminary data.</text>
</comment>
<dbReference type="Proteomes" id="UP001054945">
    <property type="component" value="Unassembled WGS sequence"/>
</dbReference>
<reference evidence="14 15" key="1">
    <citation type="submission" date="2021-06" db="EMBL/GenBank/DDBJ databases">
        <title>Caerostris extrusa draft genome.</title>
        <authorList>
            <person name="Kono N."/>
            <person name="Arakawa K."/>
        </authorList>
    </citation>
    <scope>NUCLEOTIDE SEQUENCE [LARGE SCALE GENOMIC DNA]</scope>
</reference>
<evidence type="ECO:0000256" key="4">
    <source>
        <dbReference type="ARBA" id="ARBA00022475"/>
    </source>
</evidence>
<keyword evidence="6 13" id="KW-1133">Transmembrane helix</keyword>
<evidence type="ECO:0000256" key="2">
    <source>
        <dbReference type="ARBA" id="ARBA00004651"/>
    </source>
</evidence>
<keyword evidence="7 13" id="KW-0472">Membrane</keyword>
<keyword evidence="5 13" id="KW-0812">Transmembrane</keyword>
<dbReference type="GO" id="GO:0005044">
    <property type="term" value="F:scavenger receptor activity"/>
    <property type="evidence" value="ECO:0007669"/>
    <property type="project" value="TreeGrafter"/>
</dbReference>
<evidence type="ECO:0000256" key="13">
    <source>
        <dbReference type="SAM" id="Phobius"/>
    </source>
</evidence>
<evidence type="ECO:0000256" key="10">
    <source>
        <dbReference type="ARBA" id="ARBA00023180"/>
    </source>
</evidence>
<evidence type="ECO:0000256" key="11">
    <source>
        <dbReference type="ARBA" id="ARBA00040821"/>
    </source>
</evidence>
<sequence>MAFRSKPGAIQFITGGFLCIVAFVAILSFPKLYKVELQHEITLMNNTLLFDIWKDFPIPIYQKFYFFNITNSEHYLNNSDEKMIVQEVWTLHVFSRWVKGEHHMGRWHDYLQRSEDFPFRAGTIRKDLKMISYVQLTDLMQLQLTWWARKESYVQNLVNIEFTNLDLENYH</sequence>
<keyword evidence="4" id="KW-1003">Cell membrane</keyword>
<comment type="subcellular location">
    <subcellularLocation>
        <location evidence="2">Cell membrane</location>
        <topology evidence="2">Multi-pass membrane protein</topology>
    </subcellularLocation>
    <subcellularLocation>
        <location evidence="1">Membrane</location>
        <location evidence="1">Caveola</location>
        <topology evidence="1">Multi-pass membrane protein</topology>
    </subcellularLocation>
</comment>
<gene>
    <name evidence="14" type="primary">Scarb1</name>
    <name evidence="14" type="ORF">CEXT_641751</name>
</gene>
<protein>
    <recommendedName>
        <fullName evidence="11">Scavenger receptor class B member 1</fullName>
    </recommendedName>
    <alternativeName>
        <fullName evidence="12">SR-BI</fullName>
    </alternativeName>
</protein>
<feature type="transmembrane region" description="Helical" evidence="13">
    <location>
        <begin position="12"/>
        <end position="33"/>
    </location>
</feature>
<dbReference type="PANTHER" id="PTHR11923:SF110">
    <property type="entry name" value="SCAVENGER RECEPTOR CLASS B MEMBER 1"/>
    <property type="match status" value="1"/>
</dbReference>
<evidence type="ECO:0000256" key="7">
    <source>
        <dbReference type="ARBA" id="ARBA00023136"/>
    </source>
</evidence>
<dbReference type="EMBL" id="BPLR01013034">
    <property type="protein sequence ID" value="GIY58203.1"/>
    <property type="molecule type" value="Genomic_DNA"/>
</dbReference>
<dbReference type="GO" id="GO:0005901">
    <property type="term" value="C:caveola"/>
    <property type="evidence" value="ECO:0007669"/>
    <property type="project" value="UniProtKB-SubCell"/>
</dbReference>
<evidence type="ECO:0000256" key="12">
    <source>
        <dbReference type="ARBA" id="ARBA00042244"/>
    </source>
</evidence>
<accession>A0AAV4UK86</accession>
<evidence type="ECO:0000313" key="15">
    <source>
        <dbReference type="Proteomes" id="UP001054945"/>
    </source>
</evidence>